<dbReference type="Gene3D" id="3.90.1530.30">
    <property type="match status" value="1"/>
</dbReference>
<feature type="domain" description="ParB-like N-terminal" evidence="4">
    <location>
        <begin position="46"/>
        <end position="135"/>
    </location>
</feature>
<evidence type="ECO:0000313" key="6">
    <source>
        <dbReference type="Proteomes" id="UP000192907"/>
    </source>
</evidence>
<dbReference type="Pfam" id="PF02195">
    <property type="entry name" value="ParB_N"/>
    <property type="match status" value="1"/>
</dbReference>
<dbReference type="SUPFAM" id="SSF110849">
    <property type="entry name" value="ParB/Sulfiredoxin"/>
    <property type="match status" value="1"/>
</dbReference>
<dbReference type="InterPro" id="IPR004437">
    <property type="entry name" value="ParB/RepB/Spo0J"/>
</dbReference>
<dbReference type="SMART" id="SM00470">
    <property type="entry name" value="ParB"/>
    <property type="match status" value="1"/>
</dbReference>
<dbReference type="CDD" id="cd16393">
    <property type="entry name" value="SPO0J_N"/>
    <property type="match status" value="1"/>
</dbReference>
<evidence type="ECO:0000256" key="1">
    <source>
        <dbReference type="ARBA" id="ARBA00006295"/>
    </source>
</evidence>
<dbReference type="InterPro" id="IPR050336">
    <property type="entry name" value="Chromosome_partition/occlusion"/>
</dbReference>
<evidence type="ECO:0000259" key="4">
    <source>
        <dbReference type="SMART" id="SM00470"/>
    </source>
</evidence>
<dbReference type="InterPro" id="IPR036086">
    <property type="entry name" value="ParB/Sulfiredoxin_sf"/>
</dbReference>
<reference evidence="6" key="1">
    <citation type="submission" date="2017-04" db="EMBL/GenBank/DDBJ databases">
        <authorList>
            <person name="Varghese N."/>
            <person name="Submissions S."/>
        </authorList>
    </citation>
    <scope>NUCLEOTIDE SEQUENCE [LARGE SCALE GENOMIC DNA]</scope>
    <source>
        <strain evidence="6">RKEM611</strain>
    </source>
</reference>
<evidence type="ECO:0000256" key="2">
    <source>
        <dbReference type="ARBA" id="ARBA00022829"/>
    </source>
</evidence>
<dbReference type="OrthoDB" id="5292174at2"/>
<keyword evidence="2" id="KW-0159">Chromosome partition</keyword>
<dbReference type="InterPro" id="IPR057240">
    <property type="entry name" value="ParB_dimer_C"/>
</dbReference>
<protein>
    <submittedName>
        <fullName evidence="5">Chromosome partitioning protein, ParB family</fullName>
    </submittedName>
</protein>
<dbReference type="GO" id="GO:0007059">
    <property type="term" value="P:chromosome segregation"/>
    <property type="evidence" value="ECO:0007669"/>
    <property type="project" value="UniProtKB-KW"/>
</dbReference>
<evidence type="ECO:0000313" key="5">
    <source>
        <dbReference type="EMBL" id="SME91166.1"/>
    </source>
</evidence>
<dbReference type="SUPFAM" id="SSF109709">
    <property type="entry name" value="KorB DNA-binding domain-like"/>
    <property type="match status" value="1"/>
</dbReference>
<dbReference type="PANTHER" id="PTHR33375:SF1">
    <property type="entry name" value="CHROMOSOME-PARTITIONING PROTEIN PARB-RELATED"/>
    <property type="match status" value="1"/>
</dbReference>
<dbReference type="NCBIfam" id="TIGR00180">
    <property type="entry name" value="parB_part"/>
    <property type="match status" value="1"/>
</dbReference>
<organism evidence="5 6">
    <name type="scientific">Pseudobacteriovorax antillogorgiicola</name>
    <dbReference type="NCBI Taxonomy" id="1513793"/>
    <lineage>
        <taxon>Bacteria</taxon>
        <taxon>Pseudomonadati</taxon>
        <taxon>Bdellovibrionota</taxon>
        <taxon>Oligoflexia</taxon>
        <taxon>Oligoflexales</taxon>
        <taxon>Pseudobacteriovoracaceae</taxon>
        <taxon>Pseudobacteriovorax</taxon>
    </lineage>
</organism>
<dbReference type="PANTHER" id="PTHR33375">
    <property type="entry name" value="CHROMOSOME-PARTITIONING PROTEIN PARB-RELATED"/>
    <property type="match status" value="1"/>
</dbReference>
<dbReference type="Gene3D" id="1.10.10.2830">
    <property type="match status" value="1"/>
</dbReference>
<sequence length="305" mass="33931">MANKAKTPKKGGLGKGLNSLLGFEDNVELDLSSNNNKQEREAANLIEVPVDSIRPNPRQPRKVFNQVELEELSRSLKEDGVVQPLIVSKTDGGYTLIAGERRWRASKLAGFSQVPVLVKSVSPDEMLRIAIIENVQRSNLNVIEEAEAYATLIKDFGLTQEECAKKVGKDRVTVTNLLRILALPREVQDDLMEGTLSMGHGRAMLGLSEKKLILRARDIIVKKKLSVRQTEQLVKKFKKQGEEPIADPEADDPNLEYLAESLRSFLRTKVRVAGNGSRGRIEISYFSAAELERLLRSIGGPQFDS</sequence>
<dbReference type="FunFam" id="3.90.1530.30:FF:000001">
    <property type="entry name" value="Chromosome partitioning protein ParB"/>
    <property type="match status" value="1"/>
</dbReference>
<dbReference type="Proteomes" id="UP000192907">
    <property type="component" value="Unassembled WGS sequence"/>
</dbReference>
<name>A0A1Y6B8L1_9BACT</name>
<dbReference type="STRING" id="1513793.SAMN06296036_101431"/>
<dbReference type="InterPro" id="IPR041468">
    <property type="entry name" value="HTH_ParB/Spo0J"/>
</dbReference>
<evidence type="ECO:0000256" key="3">
    <source>
        <dbReference type="ARBA" id="ARBA00023125"/>
    </source>
</evidence>
<dbReference type="FunFam" id="1.10.10.2830:FF:000001">
    <property type="entry name" value="Chromosome partitioning protein ParB"/>
    <property type="match status" value="1"/>
</dbReference>
<dbReference type="GO" id="GO:0045881">
    <property type="term" value="P:positive regulation of sporulation resulting in formation of a cellular spore"/>
    <property type="evidence" value="ECO:0007669"/>
    <property type="project" value="TreeGrafter"/>
</dbReference>
<gene>
    <name evidence="5" type="ORF">SAMN06296036_101431</name>
</gene>
<dbReference type="RefSeq" id="WP_132314454.1">
    <property type="nucleotide sequence ID" value="NZ_FWZT01000001.1"/>
</dbReference>
<accession>A0A1Y6B8L1</accession>
<dbReference type="AlphaFoldDB" id="A0A1Y6B8L1"/>
<dbReference type="GO" id="GO:0003677">
    <property type="term" value="F:DNA binding"/>
    <property type="evidence" value="ECO:0007669"/>
    <property type="project" value="UniProtKB-KW"/>
</dbReference>
<dbReference type="EMBL" id="FWZT01000001">
    <property type="protein sequence ID" value="SME91166.1"/>
    <property type="molecule type" value="Genomic_DNA"/>
</dbReference>
<dbReference type="InterPro" id="IPR003115">
    <property type="entry name" value="ParB_N"/>
</dbReference>
<dbReference type="Pfam" id="PF17762">
    <property type="entry name" value="HTH_ParB"/>
    <property type="match status" value="1"/>
</dbReference>
<dbReference type="GO" id="GO:0005694">
    <property type="term" value="C:chromosome"/>
    <property type="evidence" value="ECO:0007669"/>
    <property type="project" value="TreeGrafter"/>
</dbReference>
<comment type="similarity">
    <text evidence="1">Belongs to the ParB family.</text>
</comment>
<dbReference type="Pfam" id="PF23552">
    <property type="entry name" value="ParB_C"/>
    <property type="match status" value="1"/>
</dbReference>
<keyword evidence="3" id="KW-0238">DNA-binding</keyword>
<keyword evidence="6" id="KW-1185">Reference proteome</keyword>
<proteinExistence type="inferred from homology"/>